<evidence type="ECO:0000256" key="9">
    <source>
        <dbReference type="PIRSR" id="PIRSR000102-3"/>
    </source>
</evidence>
<dbReference type="PRINTS" id="PR00086">
    <property type="entry name" value="LLDHDRGNASE"/>
</dbReference>
<dbReference type="CDD" id="cd05291">
    <property type="entry name" value="HicDH_like"/>
    <property type="match status" value="1"/>
</dbReference>
<reference evidence="13 14" key="1">
    <citation type="submission" date="2016-10" db="EMBL/GenBank/DDBJ databases">
        <authorList>
            <person name="de Groot N.N."/>
        </authorList>
    </citation>
    <scope>NUCLEOTIDE SEQUENCE [LARGE SCALE GENOMIC DNA]</scope>
    <source>
        <strain evidence="13 14">DSM 15230</strain>
    </source>
</reference>
<dbReference type="Gene3D" id="3.90.110.10">
    <property type="entry name" value="Lactate dehydrogenase/glycoside hydrolase, family 4, C-terminal"/>
    <property type="match status" value="1"/>
</dbReference>
<feature type="binding site" evidence="9">
    <location>
        <begin position="12"/>
        <end position="17"/>
    </location>
    <ligand>
        <name>NAD(+)</name>
        <dbReference type="ChEBI" id="CHEBI:57540"/>
    </ligand>
</feature>
<dbReference type="InterPro" id="IPR015955">
    <property type="entry name" value="Lactate_DH/Glyco_Ohase_4_C"/>
</dbReference>
<dbReference type="InterPro" id="IPR018177">
    <property type="entry name" value="L-lactate_DH_AS"/>
</dbReference>
<evidence type="ECO:0000256" key="8">
    <source>
        <dbReference type="PIRSR" id="PIRSR000102-2"/>
    </source>
</evidence>
<keyword evidence="5 9" id="KW-0520">NAD</keyword>
<dbReference type="EC" id="1.1.1.27" evidence="3 6"/>
<organism evidence="13 14">
    <name type="scientific">Allisonella histaminiformans</name>
    <dbReference type="NCBI Taxonomy" id="209880"/>
    <lineage>
        <taxon>Bacteria</taxon>
        <taxon>Bacillati</taxon>
        <taxon>Bacillota</taxon>
        <taxon>Negativicutes</taxon>
        <taxon>Veillonellales</taxon>
        <taxon>Veillonellaceae</taxon>
        <taxon>Allisonella</taxon>
    </lineage>
</organism>
<dbReference type="InterPro" id="IPR001557">
    <property type="entry name" value="L-lactate/malate_DH"/>
</dbReference>
<dbReference type="Pfam" id="PF02866">
    <property type="entry name" value="Ldh_1_C"/>
    <property type="match status" value="1"/>
</dbReference>
<evidence type="ECO:0000256" key="10">
    <source>
        <dbReference type="RuleBase" id="RU003369"/>
    </source>
</evidence>
<dbReference type="PIRSF" id="PIRSF000102">
    <property type="entry name" value="Lac_mal_DH"/>
    <property type="match status" value="1"/>
</dbReference>
<dbReference type="Proteomes" id="UP000199689">
    <property type="component" value="Unassembled WGS sequence"/>
</dbReference>
<dbReference type="NCBIfam" id="TIGR01771">
    <property type="entry name" value="L-LDH-NAD"/>
    <property type="match status" value="1"/>
</dbReference>
<dbReference type="UniPathway" id="UPA00554">
    <property type="reaction ID" value="UER00611"/>
</dbReference>
<evidence type="ECO:0000256" key="2">
    <source>
        <dbReference type="ARBA" id="ARBA00006054"/>
    </source>
</evidence>
<dbReference type="PANTHER" id="PTHR43128">
    <property type="entry name" value="L-2-HYDROXYCARBOXYLATE DEHYDROGENASE (NAD(P)(+))"/>
    <property type="match status" value="1"/>
</dbReference>
<dbReference type="InterPro" id="IPR036291">
    <property type="entry name" value="NAD(P)-bd_dom_sf"/>
</dbReference>
<dbReference type="AlphaFoldDB" id="A0A1G5V393"/>
<dbReference type="InterPro" id="IPR011304">
    <property type="entry name" value="L-lactate_DH"/>
</dbReference>
<feature type="active site" description="Proton acceptor" evidence="7">
    <location>
        <position position="178"/>
    </location>
</feature>
<dbReference type="SUPFAM" id="SSF56327">
    <property type="entry name" value="LDH C-terminal domain-like"/>
    <property type="match status" value="1"/>
</dbReference>
<dbReference type="GO" id="GO:0006096">
    <property type="term" value="P:glycolytic process"/>
    <property type="evidence" value="ECO:0007669"/>
    <property type="project" value="UniProtKB-UniRule"/>
</dbReference>
<dbReference type="GeneID" id="87755401"/>
<gene>
    <name evidence="13" type="ORF">SAMN02910343_00353</name>
</gene>
<feature type="binding site" evidence="8">
    <location>
        <position position="85"/>
    </location>
    <ligand>
        <name>substrate</name>
    </ligand>
</feature>
<sequence length="317" mass="34819">MSIKPRKVGVLGAGNVGSHVALQIAVQGLADDIVFFDTNNGKAEGEAMDLRDAVSYMPHHVTCKAVDGDELGDCDILVVAIGKTRQPGQTRLDMLADSVEECKKLIKVIQHSGFDGIIISITNPCDVITEYLARKLNWPKNHIIGSGTALDSARLQMQLSEQLNVNRRSVTAYVLGEHGDSSMVPWSHVTVGGKPIRELLEENPDKYHIDSFEEVVYKVHRGGYFENANKGCTEFGVSSSTAELIRAIFHNEHKILPCSTWLNGQYGIHDTFASVPVKLGADGVEDVIEIHLTEEEQKELDNSIDILQQHVKKALAL</sequence>
<name>A0A1G5V393_9FIRM</name>
<keyword evidence="4 10" id="KW-0560">Oxidoreductase</keyword>
<feature type="binding site" evidence="9">
    <location>
        <position position="37"/>
    </location>
    <ligand>
        <name>NAD(+)</name>
        <dbReference type="ChEBI" id="CHEBI:57540"/>
    </ligand>
</feature>
<feature type="binding site" evidence="8">
    <location>
        <position position="91"/>
    </location>
    <ligand>
        <name>substrate</name>
    </ligand>
</feature>
<dbReference type="STRING" id="209880.SAMN02910343_00353"/>
<evidence type="ECO:0000256" key="1">
    <source>
        <dbReference type="ARBA" id="ARBA00004843"/>
    </source>
</evidence>
<evidence type="ECO:0000259" key="12">
    <source>
        <dbReference type="Pfam" id="PF02866"/>
    </source>
</evidence>
<dbReference type="GO" id="GO:0006089">
    <property type="term" value="P:lactate metabolic process"/>
    <property type="evidence" value="ECO:0007669"/>
    <property type="project" value="TreeGrafter"/>
</dbReference>
<evidence type="ECO:0000256" key="5">
    <source>
        <dbReference type="ARBA" id="ARBA00023027"/>
    </source>
</evidence>
<accession>A0A1G5V393</accession>
<dbReference type="InterPro" id="IPR001236">
    <property type="entry name" value="Lactate/malate_DH_N"/>
</dbReference>
<comment type="pathway">
    <text evidence="1">Fermentation; pyruvate fermentation to lactate; (S)-lactate from pyruvate: step 1/1.</text>
</comment>
<dbReference type="GO" id="GO:0005737">
    <property type="term" value="C:cytoplasm"/>
    <property type="evidence" value="ECO:0007669"/>
    <property type="project" value="UniProtKB-UniRule"/>
</dbReference>
<evidence type="ECO:0000259" key="11">
    <source>
        <dbReference type="Pfam" id="PF00056"/>
    </source>
</evidence>
<dbReference type="Pfam" id="PF00056">
    <property type="entry name" value="Ldh_1_N"/>
    <property type="match status" value="1"/>
</dbReference>
<evidence type="ECO:0000256" key="3">
    <source>
        <dbReference type="ARBA" id="ARBA00012967"/>
    </source>
</evidence>
<dbReference type="PANTHER" id="PTHR43128:SF31">
    <property type="entry name" value="L-LACTATE DEHYDROGENASE"/>
    <property type="match status" value="1"/>
</dbReference>
<feature type="binding site" evidence="8">
    <location>
        <position position="123"/>
    </location>
    <ligand>
        <name>substrate</name>
    </ligand>
</feature>
<evidence type="ECO:0000256" key="7">
    <source>
        <dbReference type="PIRSR" id="PIRSR000102-1"/>
    </source>
</evidence>
<keyword evidence="14" id="KW-1185">Reference proteome</keyword>
<evidence type="ECO:0000256" key="4">
    <source>
        <dbReference type="ARBA" id="ARBA00023002"/>
    </source>
</evidence>
<dbReference type="InterPro" id="IPR022383">
    <property type="entry name" value="Lactate/malate_DH_C"/>
</dbReference>
<evidence type="ECO:0000313" key="14">
    <source>
        <dbReference type="Proteomes" id="UP000199689"/>
    </source>
</evidence>
<comment type="similarity">
    <text evidence="2">Belongs to the LDH/MDH superfamily. LDH family.</text>
</comment>
<dbReference type="PROSITE" id="PS00064">
    <property type="entry name" value="L_LDH"/>
    <property type="match status" value="1"/>
</dbReference>
<dbReference type="Gene3D" id="3.40.50.720">
    <property type="entry name" value="NAD(P)-binding Rossmann-like Domain"/>
    <property type="match status" value="1"/>
</dbReference>
<dbReference type="RefSeq" id="WP_091363200.1">
    <property type="nucleotide sequence ID" value="NZ_FMXA01000004.1"/>
</dbReference>
<dbReference type="EMBL" id="FMXA01000004">
    <property type="protein sequence ID" value="SDA40333.1"/>
    <property type="molecule type" value="Genomic_DNA"/>
</dbReference>
<dbReference type="SUPFAM" id="SSF51735">
    <property type="entry name" value="NAD(P)-binding Rossmann-fold domains"/>
    <property type="match status" value="1"/>
</dbReference>
<feature type="binding site" evidence="9">
    <location>
        <begin position="121"/>
        <end position="123"/>
    </location>
    <ligand>
        <name>NAD(+)</name>
        <dbReference type="ChEBI" id="CHEBI:57540"/>
    </ligand>
</feature>
<evidence type="ECO:0000256" key="6">
    <source>
        <dbReference type="NCBIfam" id="TIGR01771"/>
    </source>
</evidence>
<evidence type="ECO:0000313" key="13">
    <source>
        <dbReference type="EMBL" id="SDA40333.1"/>
    </source>
</evidence>
<feature type="binding site" evidence="8">
    <location>
        <position position="154"/>
    </location>
    <ligand>
        <name>substrate</name>
    </ligand>
</feature>
<proteinExistence type="inferred from homology"/>
<protein>
    <recommendedName>
        <fullName evidence="3 6">L-lactate dehydrogenase</fullName>
        <ecNumber evidence="3 6">1.1.1.27</ecNumber>
    </recommendedName>
</protein>
<feature type="domain" description="Lactate/malate dehydrogenase N-terminal" evidence="11">
    <location>
        <begin position="7"/>
        <end position="145"/>
    </location>
</feature>
<dbReference type="GO" id="GO:0004459">
    <property type="term" value="F:L-lactate dehydrogenase (NAD+) activity"/>
    <property type="evidence" value="ECO:0007669"/>
    <property type="project" value="UniProtKB-UniRule"/>
</dbReference>
<dbReference type="OrthoDB" id="9802969at2"/>
<feature type="domain" description="Lactate/malate dehydrogenase C-terminal" evidence="12">
    <location>
        <begin position="148"/>
        <end position="316"/>
    </location>
</feature>